<dbReference type="SUPFAM" id="SSF54637">
    <property type="entry name" value="Thioesterase/thiol ester dehydrase-isomerase"/>
    <property type="match status" value="1"/>
</dbReference>
<gene>
    <name evidence="1" type="ORF">SAMN04488540_10349</name>
</gene>
<protein>
    <submittedName>
        <fullName evidence="1">Predicted 3-hydroxylacyl-ACP dehydratase, HotDog domain</fullName>
    </submittedName>
</protein>
<dbReference type="RefSeq" id="WP_425431715.1">
    <property type="nucleotide sequence ID" value="NZ_FNEM01000003.1"/>
</dbReference>
<accession>A0A1G8N8Q1</accession>
<dbReference type="Gene3D" id="3.10.129.10">
    <property type="entry name" value="Hotdog Thioesterase"/>
    <property type="match status" value="1"/>
</dbReference>
<dbReference type="Proteomes" id="UP000199527">
    <property type="component" value="Unassembled WGS sequence"/>
</dbReference>
<dbReference type="AlphaFoldDB" id="A0A1G8N8Q1"/>
<reference evidence="2" key="1">
    <citation type="submission" date="2016-10" db="EMBL/GenBank/DDBJ databases">
        <authorList>
            <person name="Varghese N."/>
            <person name="Submissions S."/>
        </authorList>
    </citation>
    <scope>NUCLEOTIDE SEQUENCE [LARGE SCALE GENOMIC DNA]</scope>
    <source>
        <strain evidence="2">DSM 23317</strain>
    </source>
</reference>
<name>A0A1G8N8Q1_9GAMM</name>
<dbReference type="EMBL" id="FNEM01000003">
    <property type="protein sequence ID" value="SDI76447.1"/>
    <property type="molecule type" value="Genomic_DNA"/>
</dbReference>
<keyword evidence="2" id="KW-1185">Reference proteome</keyword>
<dbReference type="PIRSF" id="PIRSF020565">
    <property type="entry name" value="3Ho_Ac_ACP_DH_prd"/>
    <property type="match status" value="1"/>
</dbReference>
<sequence length="149" mass="16857">MSHPLAAYLPHDEPMILIDELVSHQDNRLCCQLQLSETSPFYDAKLQRVPEWVGMEYMAQTVAALAGIEAHQQGRPVRIGFLLGTRRYTVHNPAFELGKPYRITVERLYQDSDGMASFQCDIHQDEIAIASAKINVFQPNNVNEFLGTP</sequence>
<organism evidence="1 2">
    <name type="scientific">Ferrimonas sediminum</name>
    <dbReference type="NCBI Taxonomy" id="718193"/>
    <lineage>
        <taxon>Bacteria</taxon>
        <taxon>Pseudomonadati</taxon>
        <taxon>Pseudomonadota</taxon>
        <taxon>Gammaproteobacteria</taxon>
        <taxon>Alteromonadales</taxon>
        <taxon>Ferrimonadaceae</taxon>
        <taxon>Ferrimonas</taxon>
    </lineage>
</organism>
<proteinExistence type="predicted"/>
<dbReference type="CDD" id="cd01289">
    <property type="entry name" value="FabA_like"/>
    <property type="match status" value="1"/>
</dbReference>
<dbReference type="InterPro" id="IPR016776">
    <property type="entry name" value="ApeP-like_dehydratase"/>
</dbReference>
<evidence type="ECO:0000313" key="2">
    <source>
        <dbReference type="Proteomes" id="UP000199527"/>
    </source>
</evidence>
<dbReference type="InterPro" id="IPR029069">
    <property type="entry name" value="HotDog_dom_sf"/>
</dbReference>
<dbReference type="Pfam" id="PF22817">
    <property type="entry name" value="ApeP-like"/>
    <property type="match status" value="1"/>
</dbReference>
<evidence type="ECO:0000313" key="1">
    <source>
        <dbReference type="EMBL" id="SDI76447.1"/>
    </source>
</evidence>